<dbReference type="EMBL" id="CP149782">
    <property type="protein sequence ID" value="WYF44692.1"/>
    <property type="molecule type" value="Genomic_DNA"/>
</dbReference>
<feature type="region of interest" description="Disordered" evidence="1">
    <location>
        <begin position="73"/>
        <end position="144"/>
    </location>
</feature>
<keyword evidence="2" id="KW-1133">Transmembrane helix</keyword>
<feature type="compositionally biased region" description="Basic residues" evidence="1">
    <location>
        <begin position="83"/>
        <end position="95"/>
    </location>
</feature>
<evidence type="ECO:0000256" key="1">
    <source>
        <dbReference type="SAM" id="MobiDB-lite"/>
    </source>
</evidence>
<evidence type="ECO:0000256" key="2">
    <source>
        <dbReference type="SAM" id="Phobius"/>
    </source>
</evidence>
<keyword evidence="2" id="KW-0472">Membrane</keyword>
<accession>A0AAU6Q342</accession>
<gene>
    <name evidence="3" type="ORF">WDJ50_00840</name>
</gene>
<feature type="transmembrane region" description="Helical" evidence="2">
    <location>
        <begin position="30"/>
        <end position="63"/>
    </location>
</feature>
<reference evidence="3" key="1">
    <citation type="submission" date="2024-03" db="EMBL/GenBank/DDBJ databases">
        <title>Deinococcus weizhi sp. nov., isolated from human skin.</title>
        <authorList>
            <person name="Wei Z."/>
            <person name="Tian F."/>
            <person name="Yang C."/>
            <person name="Xin L.T."/>
            <person name="Wen Z.J."/>
            <person name="Lan K.C."/>
            <person name="Yu L."/>
            <person name="Zhe W."/>
            <person name="Dan F.D."/>
            <person name="Jun W."/>
            <person name="Rui Z."/>
            <person name="Yong X.J."/>
            <person name="Ting Y."/>
            <person name="Wei X."/>
            <person name="Xu Z.G."/>
            <person name="Xin Z."/>
            <person name="Dong F.G."/>
            <person name="Ni X.M."/>
            <person name="Zheng M.G."/>
            <person name="Chun Y."/>
            <person name="Qian W.X."/>
        </authorList>
    </citation>
    <scope>NUCLEOTIDE SEQUENCE</scope>
    <source>
        <strain evidence="3">VB142</strain>
    </source>
</reference>
<dbReference type="AlphaFoldDB" id="A0AAU6Q342"/>
<protein>
    <submittedName>
        <fullName evidence="3">Uncharacterized protein</fullName>
    </submittedName>
</protein>
<keyword evidence="2" id="KW-0812">Transmembrane</keyword>
<sequence length="144" mass="15019">MSRVLLFVIGVLLLCVTALGALWLAGQVLVVLGALLTGAAGVLLRLMLFLALAALVGGASYFVANAWRPGVTLAPAGVPAAPRPRRTSRWQRAKRGAAAPTTARPEQPTSLVVSAQPQVVQEEDAQVQDATQPHAPEATVNKPQ</sequence>
<name>A0AAU6Q342_9DEIO</name>
<evidence type="ECO:0000313" key="3">
    <source>
        <dbReference type="EMBL" id="WYF44692.1"/>
    </source>
</evidence>
<proteinExistence type="predicted"/>
<dbReference type="RefSeq" id="WP_339095870.1">
    <property type="nucleotide sequence ID" value="NZ_CP149782.1"/>
</dbReference>
<organism evidence="3">
    <name type="scientific">Deinococcus sp. VB142</name>
    <dbReference type="NCBI Taxonomy" id="3112952"/>
    <lineage>
        <taxon>Bacteria</taxon>
        <taxon>Thermotogati</taxon>
        <taxon>Deinococcota</taxon>
        <taxon>Deinococci</taxon>
        <taxon>Deinococcales</taxon>
        <taxon>Deinococcaceae</taxon>
        <taxon>Deinococcus</taxon>
    </lineage>
</organism>